<evidence type="ECO:0000256" key="3">
    <source>
        <dbReference type="RuleBase" id="RU000363"/>
    </source>
</evidence>
<accession>A0A176XHC2</accession>
<dbReference type="InterPro" id="IPR020904">
    <property type="entry name" value="Sc_DH/Rdtase_CS"/>
</dbReference>
<comment type="caution">
    <text evidence="4">The sequence shown here is derived from an EMBL/GenBank/DDBJ whole genome shotgun (WGS) entry which is preliminary data.</text>
</comment>
<dbReference type="PROSITE" id="PS00061">
    <property type="entry name" value="ADH_SHORT"/>
    <property type="match status" value="1"/>
</dbReference>
<gene>
    <name evidence="4" type="ORF">A7J57_01000</name>
</gene>
<dbReference type="Proteomes" id="UP000077098">
    <property type="component" value="Unassembled WGS sequence"/>
</dbReference>
<keyword evidence="2" id="KW-0560">Oxidoreductase</keyword>
<dbReference type="InterPro" id="IPR051911">
    <property type="entry name" value="SDR_oxidoreductase"/>
</dbReference>
<dbReference type="PANTHER" id="PTHR43976:SF16">
    <property type="entry name" value="SHORT-CHAIN DEHYDROGENASE_REDUCTASE FAMILY PROTEIN"/>
    <property type="match status" value="1"/>
</dbReference>
<evidence type="ECO:0000256" key="1">
    <source>
        <dbReference type="ARBA" id="ARBA00006484"/>
    </source>
</evidence>
<evidence type="ECO:0000313" key="4">
    <source>
        <dbReference type="EMBL" id="OAE49284.1"/>
    </source>
</evidence>
<protein>
    <submittedName>
        <fullName evidence="4">Short-chain dehydrogenase/reductase</fullName>
    </submittedName>
</protein>
<dbReference type="GO" id="GO:0016491">
    <property type="term" value="F:oxidoreductase activity"/>
    <property type="evidence" value="ECO:0007669"/>
    <property type="project" value="UniProtKB-KW"/>
</dbReference>
<proteinExistence type="inferred from homology"/>
<dbReference type="EMBL" id="LXPS01000003">
    <property type="protein sequence ID" value="OAE49284.1"/>
    <property type="molecule type" value="Genomic_DNA"/>
</dbReference>
<evidence type="ECO:0000256" key="2">
    <source>
        <dbReference type="ARBA" id="ARBA00023002"/>
    </source>
</evidence>
<dbReference type="AlphaFoldDB" id="A0A176XHC2"/>
<dbReference type="PRINTS" id="PR00080">
    <property type="entry name" value="SDRFAMILY"/>
</dbReference>
<evidence type="ECO:0000313" key="5">
    <source>
        <dbReference type="Proteomes" id="UP000077098"/>
    </source>
</evidence>
<dbReference type="SUPFAM" id="SSF51735">
    <property type="entry name" value="NAD(P)-binding Rossmann-fold domains"/>
    <property type="match status" value="1"/>
</dbReference>
<dbReference type="Gene3D" id="3.40.50.720">
    <property type="entry name" value="NAD(P)-binding Rossmann-like Domain"/>
    <property type="match status" value="1"/>
</dbReference>
<comment type="similarity">
    <text evidence="1 3">Belongs to the short-chain dehydrogenases/reductases (SDR) family.</text>
</comment>
<reference evidence="4 5" key="1">
    <citation type="submission" date="2016-05" db="EMBL/GenBank/DDBJ databases">
        <authorList>
            <person name="Lavstsen T."/>
            <person name="Jespersen J.S."/>
        </authorList>
    </citation>
    <scope>NUCLEOTIDE SEQUENCE [LARGE SCALE GENOMIC DNA]</scope>
    <source>
        <strain evidence="4 5">KCJ1736</strain>
    </source>
</reference>
<dbReference type="PRINTS" id="PR00081">
    <property type="entry name" value="GDHRDH"/>
</dbReference>
<dbReference type="Pfam" id="PF00106">
    <property type="entry name" value="adh_short"/>
    <property type="match status" value="1"/>
</dbReference>
<sequence>MSRTDLYRLYHQNKRLNIGSTLDKEKNVTNTVLITGCSSGFGEAAACLFADKGWNVIATMRNPKQACDEYPNVLVTRVDVQDRESIKSAVSQGIGRFGRIDVVVNNAGYGLFGVFEGTPREKIQDQFEVNVFGVMDVVRETLPHFRANRNGLYINVSSGAGIFGLPMISLYNASKFALEGFSESLSYELAALGIGVKLVEPGGVLETKFGARTGSEFSSTSTPSDYDAFIAGAGAIFDGLRQSSGRGTSRQVAQVIYNAATDGTDQLRYVATQDIQPLIDKRRGTSEVEYIEFMREHMMPKL</sequence>
<dbReference type="InterPro" id="IPR036291">
    <property type="entry name" value="NAD(P)-bd_dom_sf"/>
</dbReference>
<dbReference type="PANTHER" id="PTHR43976">
    <property type="entry name" value="SHORT CHAIN DEHYDROGENASE"/>
    <property type="match status" value="1"/>
</dbReference>
<name>A0A176XHC2_AGRTU</name>
<dbReference type="CDD" id="cd05374">
    <property type="entry name" value="17beta-HSD-like_SDR_c"/>
    <property type="match status" value="1"/>
</dbReference>
<dbReference type="InterPro" id="IPR002347">
    <property type="entry name" value="SDR_fam"/>
</dbReference>
<organism evidence="4 5">
    <name type="scientific">Agrobacterium tumefaciens</name>
    <dbReference type="NCBI Taxonomy" id="358"/>
    <lineage>
        <taxon>Bacteria</taxon>
        <taxon>Pseudomonadati</taxon>
        <taxon>Pseudomonadota</taxon>
        <taxon>Alphaproteobacteria</taxon>
        <taxon>Hyphomicrobiales</taxon>
        <taxon>Rhizobiaceae</taxon>
        <taxon>Rhizobium/Agrobacterium group</taxon>
        <taxon>Agrobacterium</taxon>
        <taxon>Agrobacterium tumefaciens complex</taxon>
    </lineage>
</organism>